<organism evidence="1 2">
    <name type="scientific">Bacillus cereus HuB4-4</name>
    <dbReference type="NCBI Taxonomy" id="1053211"/>
    <lineage>
        <taxon>Bacteria</taxon>
        <taxon>Bacillati</taxon>
        <taxon>Bacillota</taxon>
        <taxon>Bacilli</taxon>
        <taxon>Bacillales</taxon>
        <taxon>Bacillaceae</taxon>
        <taxon>Bacillus</taxon>
        <taxon>Bacillus cereus group</taxon>
    </lineage>
</organism>
<gene>
    <name evidence="1" type="ORF">IGM_06345</name>
</gene>
<name>A0A9W5QNC9_BACCE</name>
<reference evidence="1 2" key="1">
    <citation type="submission" date="2012-12" db="EMBL/GenBank/DDBJ databases">
        <title>The Genome Sequence of Bacillus cereus HuB4-4.</title>
        <authorList>
            <consortium name="The Broad Institute Genome Sequencing Platform"/>
            <consortium name="The Broad Institute Genome Sequencing Center for Infectious Disease"/>
            <person name="Feldgarden M."/>
            <person name="Van der Auwera G.A."/>
            <person name="Mahillon J."/>
            <person name="Duprez V."/>
            <person name="Timmery S."/>
            <person name="Mattelet C."/>
            <person name="Dierick K."/>
            <person name="Sun M."/>
            <person name="Yu Z."/>
            <person name="Zhu L."/>
            <person name="Hu X."/>
            <person name="Shank E.B."/>
            <person name="Swiecicka I."/>
            <person name="Hansen B.M."/>
            <person name="Andrup L."/>
            <person name="Walker B."/>
            <person name="Young S.K."/>
            <person name="Zeng Q."/>
            <person name="Gargeya S."/>
            <person name="Fitzgerald M."/>
            <person name="Haas B."/>
            <person name="Abouelleil A."/>
            <person name="Alvarado L."/>
            <person name="Arachchi H.M."/>
            <person name="Berlin A.M."/>
            <person name="Chapman S.B."/>
            <person name="Dewar J."/>
            <person name="Goldberg J."/>
            <person name="Griggs A."/>
            <person name="Gujja S."/>
            <person name="Hansen M."/>
            <person name="Howarth C."/>
            <person name="Imamovic A."/>
            <person name="Larimer J."/>
            <person name="McCowan C."/>
            <person name="Murphy C."/>
            <person name="Neiman D."/>
            <person name="Pearson M."/>
            <person name="Priest M."/>
            <person name="Roberts A."/>
            <person name="Saif S."/>
            <person name="Shea T."/>
            <person name="Sisk P."/>
            <person name="Sykes S."/>
            <person name="Wortman J."/>
            <person name="Nusbaum C."/>
            <person name="Birren B."/>
        </authorList>
    </citation>
    <scope>NUCLEOTIDE SEQUENCE [LARGE SCALE GENOMIC DNA]</scope>
    <source>
        <strain evidence="1 2">HuB4-4</strain>
    </source>
</reference>
<proteinExistence type="predicted"/>
<dbReference type="EMBL" id="AHEF01000102">
    <property type="protein sequence ID" value="EOP79366.1"/>
    <property type="molecule type" value="Genomic_DNA"/>
</dbReference>
<evidence type="ECO:0000313" key="2">
    <source>
        <dbReference type="Proteomes" id="UP000014009"/>
    </source>
</evidence>
<accession>A0A9W5QNC9</accession>
<dbReference type="RefSeq" id="WP_016099419.1">
    <property type="nucleotide sequence ID" value="NZ_KB976546.1"/>
</dbReference>
<dbReference type="Proteomes" id="UP000014009">
    <property type="component" value="Unassembled WGS sequence"/>
</dbReference>
<dbReference type="AlphaFoldDB" id="A0A9W5QNC9"/>
<comment type="caution">
    <text evidence="1">The sequence shown here is derived from an EMBL/GenBank/DDBJ whole genome shotgun (WGS) entry which is preliminary data.</text>
</comment>
<protein>
    <submittedName>
        <fullName evidence="1">Uncharacterized protein</fullName>
    </submittedName>
</protein>
<evidence type="ECO:0000313" key="1">
    <source>
        <dbReference type="EMBL" id="EOP79366.1"/>
    </source>
</evidence>
<sequence length="220" mass="26083">MTSEQEWFRQFIKTDKFSEALGIIWRFGHIHEGDNRFELSHKSFHVVSKFSSLIFGSTAPRSYFRKDKGFTEWECHFDISNPFIQEAIKMGWTPRLQQERLFPTGEFNESIFVKTYILLRHDVGIMREKTKRGILVRPRLRLHGSVDVLQNLCRVLHQELNIKPKKLQTDLKVQRAKTIYYQSKRDVPAILEYVGAWEALEKFNSFELGYEKSSTDEIYI</sequence>